<reference evidence="1 2" key="1">
    <citation type="submission" date="2018-01" db="EMBL/GenBank/DDBJ databases">
        <title>Whole genome analyses suggest that Burkholderia sensu lato contains two further novel genera in the rhizoxinica-symbiotica group Mycetohabitans gen. nov., and Trinickia gen. nov.: implications for the evolution of diazotrophy and nodulation in the Burkholderiaceae.</title>
        <authorList>
            <person name="Estrada-de los Santos P."/>
            <person name="Palmer M."/>
            <person name="Chavez-Ramirez B."/>
            <person name="Beukes C."/>
            <person name="Steenkamp E.T."/>
            <person name="Hirsch A.M."/>
            <person name="Manyaka P."/>
            <person name="Maluk M."/>
            <person name="Lafos M."/>
            <person name="Crook M."/>
            <person name="Gross E."/>
            <person name="Simon M.F."/>
            <person name="Bueno dos Reis Junior F."/>
            <person name="Poole P.S."/>
            <person name="Venter S.N."/>
            <person name="James E.K."/>
        </authorList>
    </citation>
    <scope>NUCLEOTIDE SEQUENCE [LARGE SCALE GENOMIC DNA]</scope>
    <source>
        <strain evidence="1 2">GIMN1.004</strain>
    </source>
</reference>
<dbReference type="EMBL" id="PNYA01000017">
    <property type="protein sequence ID" value="PMS17832.1"/>
    <property type="molecule type" value="Genomic_DNA"/>
</dbReference>
<evidence type="ECO:0000313" key="2">
    <source>
        <dbReference type="Proteomes" id="UP000235616"/>
    </source>
</evidence>
<gene>
    <name evidence="1" type="ORF">C0Z18_18470</name>
</gene>
<keyword evidence="2" id="KW-1185">Reference proteome</keyword>
<organism evidence="1 2">
    <name type="scientific">Trinickia dabaoshanensis</name>
    <dbReference type="NCBI Taxonomy" id="564714"/>
    <lineage>
        <taxon>Bacteria</taxon>
        <taxon>Pseudomonadati</taxon>
        <taxon>Pseudomonadota</taxon>
        <taxon>Betaproteobacteria</taxon>
        <taxon>Burkholderiales</taxon>
        <taxon>Burkholderiaceae</taxon>
        <taxon>Trinickia</taxon>
    </lineage>
</organism>
<dbReference type="AlphaFoldDB" id="A0A2N7VKY7"/>
<accession>A0A2N7VKY7</accession>
<dbReference type="Proteomes" id="UP000235616">
    <property type="component" value="Unassembled WGS sequence"/>
</dbReference>
<sequence length="143" mass="16283">MGLRDIPISPSFWNFYPLQKESLMMQSVPKDHPDNEYQTDLARLRASHKQFSEASCLSGRAAGMYWARKRGEYGDLRRVAKLGEALEQREDVDMQQLAEAIEGDCVSGRDIDELAERLFDHVDPHPDEIRGFIEGVAEVLADM</sequence>
<evidence type="ECO:0000313" key="1">
    <source>
        <dbReference type="EMBL" id="PMS17832.1"/>
    </source>
</evidence>
<comment type="caution">
    <text evidence="1">The sequence shown here is derived from an EMBL/GenBank/DDBJ whole genome shotgun (WGS) entry which is preliminary data.</text>
</comment>
<proteinExistence type="predicted"/>
<name>A0A2N7VKY7_9BURK</name>
<protein>
    <submittedName>
        <fullName evidence="1">Uncharacterized protein</fullName>
    </submittedName>
</protein>